<proteinExistence type="predicted"/>
<protein>
    <submittedName>
        <fullName evidence="5">Nuclear body protein SP140-like protein</fullName>
    </submittedName>
</protein>
<dbReference type="GeneID" id="103582863"/>
<accession>A0ABM0Q2G9</accession>
<evidence type="ECO:0000313" key="4">
    <source>
        <dbReference type="Proteomes" id="UP000694923"/>
    </source>
</evidence>
<feature type="domain" description="HSR" evidence="3">
    <location>
        <begin position="1"/>
        <end position="113"/>
    </location>
</feature>
<dbReference type="Pfam" id="PF03172">
    <property type="entry name" value="HSR"/>
    <property type="match status" value="1"/>
</dbReference>
<evidence type="ECO:0000313" key="5">
    <source>
        <dbReference type="RefSeq" id="XP_008562560.1"/>
    </source>
</evidence>
<evidence type="ECO:0000256" key="2">
    <source>
        <dbReference type="SAM" id="MobiDB-lite"/>
    </source>
</evidence>
<dbReference type="InterPro" id="IPR043563">
    <property type="entry name" value="Sp110/Sp140/Sp140L-like"/>
</dbReference>
<dbReference type="InterPro" id="IPR000770">
    <property type="entry name" value="SAND_dom"/>
</dbReference>
<dbReference type="PROSITE" id="PS51414">
    <property type="entry name" value="HSR"/>
    <property type="match status" value="1"/>
</dbReference>
<dbReference type="InterPro" id="IPR004865">
    <property type="entry name" value="HSR_dom"/>
</dbReference>
<dbReference type="SUPFAM" id="SSF63763">
    <property type="entry name" value="SAND domain-like"/>
    <property type="match status" value="1"/>
</dbReference>
<dbReference type="PANTHER" id="PTHR46386">
    <property type="entry name" value="NUCLEAR BODY PROTEIN SP140"/>
    <property type="match status" value="1"/>
</dbReference>
<organism evidence="4 5">
    <name type="scientific">Galeopterus variegatus</name>
    <name type="common">Malayan flying lemur</name>
    <name type="synonym">Cynocephalus variegatus</name>
    <dbReference type="NCBI Taxonomy" id="482537"/>
    <lineage>
        <taxon>Eukaryota</taxon>
        <taxon>Metazoa</taxon>
        <taxon>Chordata</taxon>
        <taxon>Craniata</taxon>
        <taxon>Vertebrata</taxon>
        <taxon>Euteleostomi</taxon>
        <taxon>Mammalia</taxon>
        <taxon>Eutheria</taxon>
        <taxon>Euarchontoglires</taxon>
        <taxon>Dermoptera</taxon>
        <taxon>Cynocephalidae</taxon>
        <taxon>Galeopterus</taxon>
    </lineage>
</organism>
<reference evidence="5" key="1">
    <citation type="submission" date="2025-08" db="UniProtKB">
        <authorList>
            <consortium name="RefSeq"/>
        </authorList>
    </citation>
    <scope>IDENTIFICATION</scope>
</reference>
<keyword evidence="4" id="KW-1185">Reference proteome</keyword>
<sequence>MSAEDQNGEERLIYETIFNHFKRNKVEISSAIKKTFPFLEGLRDRELITNKMFEDSQDSCRNLVPVQRVVYNVLNELEKTFNRTLLEALFSEVNMQEYPDLIQVHQGGRAVVIVQSTEQYCGYCKQLYFGKTLQEKKRTNSTLGKPSRKRRKKRGHSWNRIKKKHQKNTPQQGSSKADGQLVSSEKKGEMNVQGSAKIRGPRRPRDESVDFHAALLPVTCGQMKGILHRKKLKR</sequence>
<dbReference type="Proteomes" id="UP000694923">
    <property type="component" value="Unplaced"/>
</dbReference>
<dbReference type="RefSeq" id="XP_008562560.1">
    <property type="nucleotide sequence ID" value="XM_008564338.1"/>
</dbReference>
<name>A0ABM0Q2G9_GALVR</name>
<feature type="non-terminal residue" evidence="5">
    <location>
        <position position="234"/>
    </location>
</feature>
<dbReference type="PANTHER" id="PTHR46386:SF1">
    <property type="entry name" value="NUCLEAR BODY PROTEIN SP140-LIKE PROTEIN"/>
    <property type="match status" value="1"/>
</dbReference>
<keyword evidence="1" id="KW-0597">Phosphoprotein</keyword>
<feature type="region of interest" description="Disordered" evidence="2">
    <location>
        <begin position="137"/>
        <end position="207"/>
    </location>
</feature>
<dbReference type="Gene3D" id="3.10.390.10">
    <property type="entry name" value="SAND domain-like"/>
    <property type="match status" value="1"/>
</dbReference>
<dbReference type="Pfam" id="PF01342">
    <property type="entry name" value="SAND"/>
    <property type="match status" value="1"/>
</dbReference>
<dbReference type="InterPro" id="IPR010919">
    <property type="entry name" value="SAND-like_dom_sf"/>
</dbReference>
<evidence type="ECO:0000259" key="3">
    <source>
        <dbReference type="PROSITE" id="PS51414"/>
    </source>
</evidence>
<feature type="compositionally biased region" description="Polar residues" evidence="2">
    <location>
        <begin position="168"/>
        <end position="183"/>
    </location>
</feature>
<feature type="compositionally biased region" description="Basic residues" evidence="2">
    <location>
        <begin position="146"/>
        <end position="167"/>
    </location>
</feature>
<gene>
    <name evidence="5" type="primary">LOC103582863</name>
</gene>
<evidence type="ECO:0000256" key="1">
    <source>
        <dbReference type="ARBA" id="ARBA00022553"/>
    </source>
</evidence>